<evidence type="ECO:0000313" key="1">
    <source>
        <dbReference type="EMBL" id="CAD1826512.1"/>
    </source>
</evidence>
<accession>A0A6V7P6V6</accession>
<dbReference type="EMBL" id="LR862145">
    <property type="protein sequence ID" value="CAD1826512.1"/>
    <property type="molecule type" value="Genomic_DNA"/>
</dbReference>
<reference evidence="1" key="1">
    <citation type="submission" date="2020-07" db="EMBL/GenBank/DDBJ databases">
        <authorList>
            <person name="Lin J."/>
        </authorList>
    </citation>
    <scope>NUCLEOTIDE SEQUENCE</scope>
</reference>
<sequence length="169" mass="18982">MNRNMRILCDTKIVRNGRSPMDNVCSSCFVNLRFQIHLLTFGSVVNFRLSDAHTGDFLASYVVAASSLLPPFARTKVSSVLPDSASILRKRTDHSRRFDKSSSQKALKQDKVSDFMNRRWRVTCLVPIRILGAQVGSSIGWQPECCQQAVIKRNKPICNPVMVYSESAS</sequence>
<proteinExistence type="predicted"/>
<gene>
    <name evidence="1" type="ORF">CB5_LOCUS9723</name>
</gene>
<protein>
    <submittedName>
        <fullName evidence="1">Uncharacterized protein</fullName>
    </submittedName>
</protein>
<name>A0A6V7P6V6_ANACO</name>
<dbReference type="AlphaFoldDB" id="A0A6V7P6V6"/>
<organism evidence="1">
    <name type="scientific">Ananas comosus var. bracteatus</name>
    <name type="common">red pineapple</name>
    <dbReference type="NCBI Taxonomy" id="296719"/>
    <lineage>
        <taxon>Eukaryota</taxon>
        <taxon>Viridiplantae</taxon>
        <taxon>Streptophyta</taxon>
        <taxon>Embryophyta</taxon>
        <taxon>Tracheophyta</taxon>
        <taxon>Spermatophyta</taxon>
        <taxon>Magnoliopsida</taxon>
        <taxon>Liliopsida</taxon>
        <taxon>Poales</taxon>
        <taxon>Bromeliaceae</taxon>
        <taxon>Bromelioideae</taxon>
        <taxon>Ananas</taxon>
    </lineage>
</organism>